<dbReference type="PANTHER" id="PTHR30474">
    <property type="entry name" value="CELL CYCLE PROTEIN"/>
    <property type="match status" value="1"/>
</dbReference>
<dbReference type="AlphaFoldDB" id="X0VII1"/>
<organism evidence="13">
    <name type="scientific">marine sediment metagenome</name>
    <dbReference type="NCBI Taxonomy" id="412755"/>
    <lineage>
        <taxon>unclassified sequences</taxon>
        <taxon>metagenomes</taxon>
        <taxon>ecological metagenomes</taxon>
    </lineage>
</organism>
<feature type="transmembrane region" description="Helical" evidence="12">
    <location>
        <begin position="43"/>
        <end position="68"/>
    </location>
</feature>
<keyword evidence="3" id="KW-0808">Transferase</keyword>
<comment type="subcellular location">
    <subcellularLocation>
        <location evidence="1">Membrane</location>
        <topology evidence="1">Multi-pass membrane protein</topology>
    </subcellularLocation>
</comment>
<sequence length="259" mass="29576">SFTVFVFNFWYLVFGIFSMFTLKQVVNNILKSRASGHEADRSLIITIGIIIVFGLIMLSLASSVIAYTKFGDSYYYFKHQLIGLSLGLLAFWFFSCFDYHRLKKYAFGFLIFSVVLLSLVFVPGLGAEHGTARSWINIFGKFSLQPSEFVKLSFLIYLAAWLESRGKRLEDFHQGIGPFVIVLSVIAGLMILQPDIGTLFIIAMTSLIVYFVGGGKIRHILIILLFAVLLFVLMVQFKPYQMDRFRCLIDPQYDRQDVC</sequence>
<feature type="transmembrane region" description="Helical" evidence="12">
    <location>
        <begin position="172"/>
        <end position="190"/>
    </location>
</feature>
<evidence type="ECO:0000256" key="5">
    <source>
        <dbReference type="ARBA" id="ARBA00022960"/>
    </source>
</evidence>
<keyword evidence="5" id="KW-0133">Cell shape</keyword>
<dbReference type="Pfam" id="PF01098">
    <property type="entry name" value="FTSW_RODA_SPOVE"/>
    <property type="match status" value="1"/>
</dbReference>
<evidence type="ECO:0000256" key="1">
    <source>
        <dbReference type="ARBA" id="ARBA00004141"/>
    </source>
</evidence>
<dbReference type="EMBL" id="BARS01034073">
    <property type="protein sequence ID" value="GAG18104.1"/>
    <property type="molecule type" value="Genomic_DNA"/>
</dbReference>
<evidence type="ECO:0000256" key="3">
    <source>
        <dbReference type="ARBA" id="ARBA00022679"/>
    </source>
</evidence>
<evidence type="ECO:0000256" key="8">
    <source>
        <dbReference type="ARBA" id="ARBA00023136"/>
    </source>
</evidence>
<comment type="caution">
    <text evidence="13">The sequence shown here is derived from an EMBL/GenBank/DDBJ whole genome shotgun (WGS) entry which is preliminary data.</text>
</comment>
<feature type="transmembrane region" description="Helical" evidence="12">
    <location>
        <begin position="74"/>
        <end position="94"/>
    </location>
</feature>
<gene>
    <name evidence="13" type="ORF">S01H1_52689</name>
</gene>
<dbReference type="GO" id="GO:0005886">
    <property type="term" value="C:plasma membrane"/>
    <property type="evidence" value="ECO:0007669"/>
    <property type="project" value="TreeGrafter"/>
</dbReference>
<dbReference type="GO" id="GO:0015648">
    <property type="term" value="F:lipid-linked peptidoglycan transporter activity"/>
    <property type="evidence" value="ECO:0007669"/>
    <property type="project" value="TreeGrafter"/>
</dbReference>
<dbReference type="GO" id="GO:0009252">
    <property type="term" value="P:peptidoglycan biosynthetic process"/>
    <property type="evidence" value="ECO:0007669"/>
    <property type="project" value="UniProtKB-KW"/>
</dbReference>
<evidence type="ECO:0000256" key="11">
    <source>
        <dbReference type="ARBA" id="ARBA00049902"/>
    </source>
</evidence>
<dbReference type="PANTHER" id="PTHR30474:SF2">
    <property type="entry name" value="PEPTIDOGLYCAN GLYCOSYLTRANSFERASE FTSW-RELATED"/>
    <property type="match status" value="1"/>
</dbReference>
<dbReference type="GO" id="GO:0032153">
    <property type="term" value="C:cell division site"/>
    <property type="evidence" value="ECO:0007669"/>
    <property type="project" value="TreeGrafter"/>
</dbReference>
<feature type="transmembrane region" description="Helical" evidence="12">
    <location>
        <begin position="196"/>
        <end position="213"/>
    </location>
</feature>
<evidence type="ECO:0000256" key="7">
    <source>
        <dbReference type="ARBA" id="ARBA00022989"/>
    </source>
</evidence>
<feature type="transmembrane region" description="Helical" evidence="12">
    <location>
        <begin position="220"/>
        <end position="237"/>
    </location>
</feature>
<comment type="catalytic activity">
    <reaction evidence="11">
        <text>[GlcNAc-(1-&gt;4)-Mur2Ac(oyl-L-Ala-gamma-D-Glu-L-Lys-D-Ala-D-Ala)](n)-di-trans,octa-cis-undecaprenyl diphosphate + beta-D-GlcNAc-(1-&gt;4)-Mur2Ac(oyl-L-Ala-gamma-D-Glu-L-Lys-D-Ala-D-Ala)-di-trans,octa-cis-undecaprenyl diphosphate = [GlcNAc-(1-&gt;4)-Mur2Ac(oyl-L-Ala-gamma-D-Glu-L-Lys-D-Ala-D-Ala)](n+1)-di-trans,octa-cis-undecaprenyl diphosphate + di-trans,octa-cis-undecaprenyl diphosphate + H(+)</text>
        <dbReference type="Rhea" id="RHEA:23708"/>
        <dbReference type="Rhea" id="RHEA-COMP:9602"/>
        <dbReference type="Rhea" id="RHEA-COMP:9603"/>
        <dbReference type="ChEBI" id="CHEBI:15378"/>
        <dbReference type="ChEBI" id="CHEBI:58405"/>
        <dbReference type="ChEBI" id="CHEBI:60033"/>
        <dbReference type="ChEBI" id="CHEBI:78435"/>
        <dbReference type="EC" id="2.4.99.28"/>
    </reaction>
</comment>
<dbReference type="InterPro" id="IPR001182">
    <property type="entry name" value="FtsW/RodA"/>
</dbReference>
<dbReference type="EC" id="2.4.99.28" evidence="10"/>
<proteinExistence type="predicted"/>
<evidence type="ECO:0000256" key="6">
    <source>
        <dbReference type="ARBA" id="ARBA00022984"/>
    </source>
</evidence>
<feature type="transmembrane region" description="Helical" evidence="12">
    <location>
        <begin position="138"/>
        <end position="160"/>
    </location>
</feature>
<dbReference type="GO" id="GO:0051301">
    <property type="term" value="P:cell division"/>
    <property type="evidence" value="ECO:0007669"/>
    <property type="project" value="InterPro"/>
</dbReference>
<feature type="transmembrane region" description="Helical" evidence="12">
    <location>
        <begin position="6"/>
        <end position="22"/>
    </location>
</feature>
<feature type="non-terminal residue" evidence="13">
    <location>
        <position position="259"/>
    </location>
</feature>
<evidence type="ECO:0000256" key="4">
    <source>
        <dbReference type="ARBA" id="ARBA00022692"/>
    </source>
</evidence>
<accession>X0VII1</accession>
<keyword evidence="6" id="KW-0573">Peptidoglycan synthesis</keyword>
<keyword evidence="7 12" id="KW-1133">Transmembrane helix</keyword>
<reference evidence="13" key="1">
    <citation type="journal article" date="2014" name="Front. Microbiol.">
        <title>High frequency of phylogenetically diverse reductive dehalogenase-homologous genes in deep subseafloor sedimentary metagenomes.</title>
        <authorList>
            <person name="Kawai M."/>
            <person name="Futagami T."/>
            <person name="Toyoda A."/>
            <person name="Takaki Y."/>
            <person name="Nishi S."/>
            <person name="Hori S."/>
            <person name="Arai W."/>
            <person name="Tsubouchi T."/>
            <person name="Morono Y."/>
            <person name="Uchiyama I."/>
            <person name="Ito T."/>
            <person name="Fujiyama A."/>
            <person name="Inagaki F."/>
            <person name="Takami H."/>
        </authorList>
    </citation>
    <scope>NUCLEOTIDE SEQUENCE</scope>
    <source>
        <strain evidence="13">Expedition CK06-06</strain>
    </source>
</reference>
<keyword evidence="2" id="KW-0328">Glycosyltransferase</keyword>
<evidence type="ECO:0000256" key="12">
    <source>
        <dbReference type="SAM" id="Phobius"/>
    </source>
</evidence>
<evidence type="ECO:0000256" key="10">
    <source>
        <dbReference type="ARBA" id="ARBA00044770"/>
    </source>
</evidence>
<name>X0VII1_9ZZZZ</name>
<feature type="non-terminal residue" evidence="13">
    <location>
        <position position="1"/>
    </location>
</feature>
<evidence type="ECO:0000256" key="9">
    <source>
        <dbReference type="ARBA" id="ARBA00032370"/>
    </source>
</evidence>
<feature type="transmembrane region" description="Helical" evidence="12">
    <location>
        <begin position="106"/>
        <end position="126"/>
    </location>
</feature>
<dbReference type="GO" id="GO:0008955">
    <property type="term" value="F:peptidoglycan glycosyltransferase activity"/>
    <property type="evidence" value="ECO:0007669"/>
    <property type="project" value="UniProtKB-EC"/>
</dbReference>
<evidence type="ECO:0000256" key="2">
    <source>
        <dbReference type="ARBA" id="ARBA00022676"/>
    </source>
</evidence>
<keyword evidence="8 12" id="KW-0472">Membrane</keyword>
<protein>
    <recommendedName>
        <fullName evidence="10">peptidoglycan glycosyltransferase</fullName>
        <ecNumber evidence="10">2.4.99.28</ecNumber>
    </recommendedName>
    <alternativeName>
        <fullName evidence="9">Peptidoglycan polymerase</fullName>
    </alternativeName>
</protein>
<keyword evidence="4 12" id="KW-0812">Transmembrane</keyword>
<evidence type="ECO:0000313" key="13">
    <source>
        <dbReference type="EMBL" id="GAG18104.1"/>
    </source>
</evidence>
<dbReference type="GO" id="GO:0008360">
    <property type="term" value="P:regulation of cell shape"/>
    <property type="evidence" value="ECO:0007669"/>
    <property type="project" value="UniProtKB-KW"/>
</dbReference>